<feature type="short sequence motif" description="GXSXG" evidence="4">
    <location>
        <begin position="70"/>
        <end position="74"/>
    </location>
</feature>
<feature type="signal peptide" evidence="5">
    <location>
        <begin position="1"/>
        <end position="32"/>
    </location>
</feature>
<feature type="chain" id="PRO_5044399957" evidence="5">
    <location>
        <begin position="33"/>
        <end position="512"/>
    </location>
</feature>
<evidence type="ECO:0000313" key="8">
    <source>
        <dbReference type="Proteomes" id="UP000308014"/>
    </source>
</evidence>
<evidence type="ECO:0000259" key="6">
    <source>
        <dbReference type="PROSITE" id="PS51635"/>
    </source>
</evidence>
<organism evidence="7 8">
    <name type="scientific">Aureobasidium pullulans</name>
    <name type="common">Black yeast</name>
    <name type="synonym">Pullularia pullulans</name>
    <dbReference type="NCBI Taxonomy" id="5580"/>
    <lineage>
        <taxon>Eukaryota</taxon>
        <taxon>Fungi</taxon>
        <taxon>Dikarya</taxon>
        <taxon>Ascomycota</taxon>
        <taxon>Pezizomycotina</taxon>
        <taxon>Dothideomycetes</taxon>
        <taxon>Dothideomycetidae</taxon>
        <taxon>Dothideales</taxon>
        <taxon>Saccotheciaceae</taxon>
        <taxon>Aureobasidium</taxon>
    </lineage>
</organism>
<keyword evidence="3 4" id="KW-0443">Lipid metabolism</keyword>
<protein>
    <submittedName>
        <fullName evidence="7">FabD/lysophospholipase-like protein</fullName>
    </submittedName>
</protein>
<evidence type="ECO:0000256" key="5">
    <source>
        <dbReference type="SAM" id="SignalP"/>
    </source>
</evidence>
<name>A0A4S8T6N2_AURPU</name>
<dbReference type="PANTHER" id="PTHR24185">
    <property type="entry name" value="CALCIUM-INDEPENDENT PHOSPHOLIPASE A2-GAMMA"/>
    <property type="match status" value="1"/>
</dbReference>
<feature type="domain" description="PNPLA" evidence="6">
    <location>
        <begin position="7"/>
        <end position="254"/>
    </location>
</feature>
<evidence type="ECO:0000256" key="3">
    <source>
        <dbReference type="ARBA" id="ARBA00023098"/>
    </source>
</evidence>
<comment type="caution">
    <text evidence="7">The sequence shown here is derived from an EMBL/GenBank/DDBJ whole genome shotgun (WGS) entry which is preliminary data.</text>
</comment>
<evidence type="ECO:0000313" key="7">
    <source>
        <dbReference type="EMBL" id="THW13131.1"/>
    </source>
</evidence>
<feature type="active site" description="Proton acceptor" evidence="4">
    <location>
        <position position="241"/>
    </location>
</feature>
<dbReference type="Gene3D" id="3.40.1090.10">
    <property type="entry name" value="Cytosolic phospholipase A2 catalytic domain"/>
    <property type="match status" value="1"/>
</dbReference>
<sequence length="512" mass="57998">MSQANHVLRYGGGIRGLVSLLILQQLLRFVRDEEVERDRKMEHEGHSAPRAGEHDEEIPLACHYWNFMFGTSTGGIIAIMLGRLRMSIADCIATYRNLDSEIFAKRQTFHFLGQNKYDYGKLEQIIQDVVRRHGGDDLPLSDSGVLNKGHPDKQERVRNRLVPCRVGVFAVQSDAQGGMDEKIHLFRSYYNSAPPGNRELDDPTINLRQQLDAPIWRIARATSAAPTYFRSIEVKGLRFIDGGLLANNPSQLARAEVNSMHQHHPSGGCRTSDGGIRFLVSLGTGRQAEQLITRGAGPIPKLLSIVRRALKEMTNPEPVHQDLKRVLDPKIYHRFNVEKGLKNMKLDECKVLKDGQKSHNLTFSKIEEAVKDYLGEDDVWKRLKDLARQLVDHRRERRRPGYEWFRGLSIPGPLLNPIDDAFRSEDTSNGATNVNRRGSLPEPLNRAVEMPTTIPEMPTGLMISELQPNSPIQDLTRSLPTSPTYMPFDSVMTPQEEWCLPTSHVLEYHTPN</sequence>
<dbReference type="OrthoDB" id="1658288at2759"/>
<accession>A0A4S8T6N2</accession>
<feature type="short sequence motif" description="GXGXXG" evidence="4">
    <location>
        <begin position="11"/>
        <end position="16"/>
    </location>
</feature>
<dbReference type="PROSITE" id="PS51635">
    <property type="entry name" value="PNPLA"/>
    <property type="match status" value="1"/>
</dbReference>
<keyword evidence="5" id="KW-0732">Signal</keyword>
<keyword evidence="2 4" id="KW-0442">Lipid degradation</keyword>
<dbReference type="GO" id="GO:0046486">
    <property type="term" value="P:glycerolipid metabolic process"/>
    <property type="evidence" value="ECO:0007669"/>
    <property type="project" value="UniProtKB-ARBA"/>
</dbReference>
<evidence type="ECO:0000256" key="2">
    <source>
        <dbReference type="ARBA" id="ARBA00022963"/>
    </source>
</evidence>
<evidence type="ECO:0000256" key="1">
    <source>
        <dbReference type="ARBA" id="ARBA00022801"/>
    </source>
</evidence>
<evidence type="ECO:0000256" key="4">
    <source>
        <dbReference type="PROSITE-ProRule" id="PRU01161"/>
    </source>
</evidence>
<proteinExistence type="predicted"/>
<dbReference type="EMBL" id="QZAJ01000248">
    <property type="protein sequence ID" value="THW13131.1"/>
    <property type="molecule type" value="Genomic_DNA"/>
</dbReference>
<gene>
    <name evidence="7" type="ORF">D6D24_06207</name>
</gene>
<keyword evidence="1 4" id="KW-0378">Hydrolase</keyword>
<feature type="short sequence motif" description="DGA/G" evidence="4">
    <location>
        <begin position="241"/>
        <end position="243"/>
    </location>
</feature>
<dbReference type="Pfam" id="PF01734">
    <property type="entry name" value="Patatin"/>
    <property type="match status" value="1"/>
</dbReference>
<dbReference type="GO" id="GO:0016020">
    <property type="term" value="C:membrane"/>
    <property type="evidence" value="ECO:0007669"/>
    <property type="project" value="TreeGrafter"/>
</dbReference>
<dbReference type="SUPFAM" id="SSF52151">
    <property type="entry name" value="FabD/lysophospholipase-like"/>
    <property type="match status" value="1"/>
</dbReference>
<dbReference type="Proteomes" id="UP000308014">
    <property type="component" value="Unassembled WGS sequence"/>
</dbReference>
<dbReference type="GO" id="GO:0016042">
    <property type="term" value="P:lipid catabolic process"/>
    <property type="evidence" value="ECO:0007669"/>
    <property type="project" value="UniProtKB-UniRule"/>
</dbReference>
<dbReference type="GO" id="GO:0047499">
    <property type="term" value="F:calcium-independent phospholipase A2 activity"/>
    <property type="evidence" value="ECO:0007669"/>
    <property type="project" value="TreeGrafter"/>
</dbReference>
<dbReference type="PANTHER" id="PTHR24185:SF1">
    <property type="entry name" value="CALCIUM-INDEPENDENT PHOSPHOLIPASE A2-GAMMA"/>
    <property type="match status" value="1"/>
</dbReference>
<dbReference type="InterPro" id="IPR016035">
    <property type="entry name" value="Acyl_Trfase/lysoPLipase"/>
</dbReference>
<dbReference type="GO" id="GO:0019369">
    <property type="term" value="P:arachidonate metabolic process"/>
    <property type="evidence" value="ECO:0007669"/>
    <property type="project" value="TreeGrafter"/>
</dbReference>
<dbReference type="AlphaFoldDB" id="A0A4S8T6N2"/>
<dbReference type="InterPro" id="IPR002641">
    <property type="entry name" value="PNPLA_dom"/>
</dbReference>
<feature type="active site" description="Nucleophile" evidence="4">
    <location>
        <position position="72"/>
    </location>
</feature>
<reference evidence="7 8" key="1">
    <citation type="submission" date="2018-10" db="EMBL/GenBank/DDBJ databases">
        <title>Fifty Aureobasidium pullulans genomes reveal a recombining polyextremotolerant generalist.</title>
        <authorList>
            <person name="Gostincar C."/>
            <person name="Turk M."/>
            <person name="Zajc J."/>
            <person name="Gunde-Cimerman N."/>
        </authorList>
    </citation>
    <scope>NUCLEOTIDE SEQUENCE [LARGE SCALE GENOMIC DNA]</scope>
    <source>
        <strain evidence="7 8">EXF-11318</strain>
    </source>
</reference>